<accession>A0A399F4I8</accession>
<reference evidence="1 2" key="1">
    <citation type="submission" date="2018-08" db="EMBL/GenBank/DDBJ databases">
        <title>Meiothermus granaticius genome AF-68 sequencing project.</title>
        <authorList>
            <person name="Da Costa M.S."/>
            <person name="Albuquerque L."/>
            <person name="Raposo P."/>
            <person name="Froufe H.J.C."/>
            <person name="Barroso C.S."/>
            <person name="Egas C."/>
        </authorList>
    </citation>
    <scope>NUCLEOTIDE SEQUENCE [LARGE SCALE GENOMIC DNA]</scope>
    <source>
        <strain evidence="1 2">AF-68</strain>
    </source>
</reference>
<comment type="caution">
    <text evidence="1">The sequence shown here is derived from an EMBL/GenBank/DDBJ whole genome shotgun (WGS) entry which is preliminary data.</text>
</comment>
<dbReference type="EMBL" id="QWLB01000058">
    <property type="protein sequence ID" value="RIH91108.1"/>
    <property type="molecule type" value="Genomic_DNA"/>
</dbReference>
<organism evidence="1 2">
    <name type="scientific">Meiothermus granaticius NBRC 107808</name>
    <dbReference type="NCBI Taxonomy" id="1227551"/>
    <lineage>
        <taxon>Bacteria</taxon>
        <taxon>Thermotogati</taxon>
        <taxon>Deinococcota</taxon>
        <taxon>Deinococci</taxon>
        <taxon>Thermales</taxon>
        <taxon>Thermaceae</taxon>
        <taxon>Meiothermus</taxon>
    </lineage>
</organism>
<evidence type="ECO:0000313" key="2">
    <source>
        <dbReference type="Proteomes" id="UP000266178"/>
    </source>
</evidence>
<evidence type="ECO:0000313" key="1">
    <source>
        <dbReference type="EMBL" id="RIH91108.1"/>
    </source>
</evidence>
<protein>
    <submittedName>
        <fullName evidence="1">Uncharacterized protein</fullName>
    </submittedName>
</protein>
<keyword evidence="2" id="KW-1185">Reference proteome</keyword>
<gene>
    <name evidence="1" type="ORF">Mgrana_03015</name>
</gene>
<sequence>MVLYGLTVPGGGVGGPPQMRAEAADARLLEGGAQQAAPLARGLWQLGGFQSGKHRLGIAFDLEVAVDEGFAQGQVERRGQPLG</sequence>
<dbReference type="Proteomes" id="UP000266178">
    <property type="component" value="Unassembled WGS sequence"/>
</dbReference>
<name>A0A399F4I8_9DEIN</name>
<dbReference type="AlphaFoldDB" id="A0A399F4I8"/>
<proteinExistence type="predicted"/>